<name>A0ABN5AGN5_9BACI</name>
<organism evidence="2 3">
    <name type="scientific">Bacillus sonorensis</name>
    <dbReference type="NCBI Taxonomy" id="119858"/>
    <lineage>
        <taxon>Bacteria</taxon>
        <taxon>Bacillati</taxon>
        <taxon>Bacillota</taxon>
        <taxon>Bacilli</taxon>
        <taxon>Bacillales</taxon>
        <taxon>Bacillaceae</taxon>
        <taxon>Bacillus</taxon>
    </lineage>
</organism>
<dbReference type="SUPFAM" id="SSF54909">
    <property type="entry name" value="Dimeric alpha+beta barrel"/>
    <property type="match status" value="1"/>
</dbReference>
<dbReference type="Proteomes" id="UP000196877">
    <property type="component" value="Chromosome"/>
</dbReference>
<dbReference type="PROSITE" id="PS51725">
    <property type="entry name" value="ABM"/>
    <property type="match status" value="1"/>
</dbReference>
<dbReference type="GeneID" id="92854237"/>
<dbReference type="GO" id="GO:0016491">
    <property type="term" value="F:oxidoreductase activity"/>
    <property type="evidence" value="ECO:0007669"/>
    <property type="project" value="UniProtKB-KW"/>
</dbReference>
<evidence type="ECO:0000259" key="1">
    <source>
        <dbReference type="PROSITE" id="PS51725"/>
    </source>
</evidence>
<proteinExistence type="predicted"/>
<evidence type="ECO:0000313" key="2">
    <source>
        <dbReference type="EMBL" id="ASB88249.1"/>
    </source>
</evidence>
<dbReference type="PANTHER" id="PTHR34474">
    <property type="entry name" value="SIGNAL TRANSDUCTION PROTEIN TRAP"/>
    <property type="match status" value="1"/>
</dbReference>
<evidence type="ECO:0000313" key="3">
    <source>
        <dbReference type="Proteomes" id="UP000196877"/>
    </source>
</evidence>
<dbReference type="InterPro" id="IPR011008">
    <property type="entry name" value="Dimeric_a/b-barrel"/>
</dbReference>
<keyword evidence="3" id="KW-1185">Reference proteome</keyword>
<dbReference type="Gene3D" id="3.30.70.100">
    <property type="match status" value="1"/>
</dbReference>
<accession>A0ABN5AGN5</accession>
<sequence length="107" mass="12681">MIIVNNQVQVKKGCADQLVQRFNKQGQVEYMEGFLGMEVWVTRHTTDYDEVIITTRWNRKEDFTNWTKSQAFRDAHSHGKEKPDFIIKNKIAYYDVLVTRQALRKDA</sequence>
<dbReference type="Pfam" id="PF03992">
    <property type="entry name" value="ABM"/>
    <property type="match status" value="1"/>
</dbReference>
<gene>
    <name evidence="2" type="primary">isdG</name>
    <name evidence="2" type="ORF">S101395_01740</name>
</gene>
<dbReference type="RefSeq" id="WP_006637672.1">
    <property type="nucleotide sequence ID" value="NZ_BORD01000003.1"/>
</dbReference>
<dbReference type="EMBL" id="CP021920">
    <property type="protein sequence ID" value="ASB88249.1"/>
    <property type="molecule type" value="Genomic_DNA"/>
</dbReference>
<keyword evidence="2" id="KW-0560">Oxidoreductase</keyword>
<dbReference type="EC" id="1.14.99.48" evidence="2"/>
<protein>
    <submittedName>
        <fullName evidence="2">Heme oxygenase (Staphylobilin-producing)</fullName>
        <ecNumber evidence="2">1.14.99.48</ecNumber>
    </submittedName>
</protein>
<dbReference type="InterPro" id="IPR050404">
    <property type="entry name" value="Heme-degrading_MO"/>
</dbReference>
<dbReference type="InterPro" id="IPR007138">
    <property type="entry name" value="ABM_dom"/>
</dbReference>
<reference evidence="2 3" key="1">
    <citation type="submission" date="2017-06" db="EMBL/GenBank/DDBJ databases">
        <title>Genome sequence of Bacillus sonorensis strain SRCM101395.</title>
        <authorList>
            <person name="Cho S.H."/>
        </authorList>
    </citation>
    <scope>NUCLEOTIDE SEQUENCE [LARGE SCALE GENOMIC DNA]</scope>
    <source>
        <strain evidence="2 3">SRCM101395</strain>
    </source>
</reference>
<feature type="domain" description="ABM" evidence="1">
    <location>
        <begin position="2"/>
        <end position="94"/>
    </location>
</feature>
<dbReference type="NCBIfam" id="NF009839">
    <property type="entry name" value="PRK13314.1"/>
    <property type="match status" value="1"/>
</dbReference>
<dbReference type="PANTHER" id="PTHR34474:SF4">
    <property type="entry name" value="HEME OXYGENASE (STAPHYLOBILIN-PRODUCING) 1"/>
    <property type="match status" value="1"/>
</dbReference>